<dbReference type="PANTHER" id="PTHR23427">
    <property type="entry name" value="SURFEIT LOCUS PROTEIN"/>
    <property type="match status" value="1"/>
</dbReference>
<dbReference type="InterPro" id="IPR002994">
    <property type="entry name" value="Surf1/Shy1"/>
</dbReference>
<reference evidence="7" key="1">
    <citation type="submission" date="2024-05" db="EMBL/GenBank/DDBJ databases">
        <authorList>
            <person name="Kim S."/>
            <person name="Heo J."/>
            <person name="Choi H."/>
            <person name="Choi Y."/>
            <person name="Kwon S.-W."/>
            <person name="Kim Y."/>
        </authorList>
    </citation>
    <scope>NUCLEOTIDE SEQUENCE</scope>
    <source>
        <strain evidence="7">KACC 23698</strain>
    </source>
</reference>
<evidence type="ECO:0000256" key="3">
    <source>
        <dbReference type="ARBA" id="ARBA00022692"/>
    </source>
</evidence>
<protein>
    <recommendedName>
        <fullName evidence="6">SURF1-like protein</fullName>
    </recommendedName>
</protein>
<dbReference type="CDD" id="cd06662">
    <property type="entry name" value="SURF1"/>
    <property type="match status" value="1"/>
</dbReference>
<dbReference type="Pfam" id="PF02104">
    <property type="entry name" value="SURF1"/>
    <property type="match status" value="1"/>
</dbReference>
<feature type="transmembrane region" description="Helical" evidence="6">
    <location>
        <begin position="217"/>
        <end position="238"/>
    </location>
</feature>
<evidence type="ECO:0000256" key="1">
    <source>
        <dbReference type="ARBA" id="ARBA00004370"/>
    </source>
</evidence>
<organism evidence="7">
    <name type="scientific">Alsobacter sp. KACC 23698</name>
    <dbReference type="NCBI Taxonomy" id="3149229"/>
    <lineage>
        <taxon>Bacteria</taxon>
        <taxon>Pseudomonadati</taxon>
        <taxon>Pseudomonadota</taxon>
        <taxon>Alphaproteobacteria</taxon>
        <taxon>Hyphomicrobiales</taxon>
        <taxon>Alsobacteraceae</taxon>
        <taxon>Alsobacter</taxon>
    </lineage>
</organism>
<accession>A0AAU7JHS1</accession>
<evidence type="ECO:0000256" key="2">
    <source>
        <dbReference type="ARBA" id="ARBA00007165"/>
    </source>
</evidence>
<dbReference type="PANTHER" id="PTHR23427:SF2">
    <property type="entry name" value="SURFEIT LOCUS PROTEIN 1"/>
    <property type="match status" value="1"/>
</dbReference>
<keyword evidence="6" id="KW-1003">Cell membrane</keyword>
<dbReference type="AlphaFoldDB" id="A0AAU7JHS1"/>
<dbReference type="GO" id="GO:0005886">
    <property type="term" value="C:plasma membrane"/>
    <property type="evidence" value="ECO:0007669"/>
    <property type="project" value="UniProtKB-SubCell"/>
</dbReference>
<dbReference type="InterPro" id="IPR045214">
    <property type="entry name" value="Surf1/Surf4"/>
</dbReference>
<evidence type="ECO:0000256" key="6">
    <source>
        <dbReference type="RuleBase" id="RU363076"/>
    </source>
</evidence>
<proteinExistence type="inferred from homology"/>
<evidence type="ECO:0000256" key="5">
    <source>
        <dbReference type="ARBA" id="ARBA00023136"/>
    </source>
</evidence>
<dbReference type="PROSITE" id="PS50895">
    <property type="entry name" value="SURF1"/>
    <property type="match status" value="1"/>
</dbReference>
<comment type="similarity">
    <text evidence="2 6">Belongs to the SURF1 family.</text>
</comment>
<dbReference type="EMBL" id="CP157484">
    <property type="protein sequence ID" value="XBO39745.1"/>
    <property type="molecule type" value="Genomic_DNA"/>
</dbReference>
<dbReference type="RefSeq" id="WP_406856593.1">
    <property type="nucleotide sequence ID" value="NZ_CP157484.1"/>
</dbReference>
<gene>
    <name evidence="7" type="ORF">ABEG18_02880</name>
</gene>
<keyword evidence="3 6" id="KW-0812">Transmembrane</keyword>
<name>A0AAU7JHS1_9HYPH</name>
<keyword evidence="4 6" id="KW-1133">Transmembrane helix</keyword>
<keyword evidence="5 6" id="KW-0472">Membrane</keyword>
<evidence type="ECO:0000313" key="7">
    <source>
        <dbReference type="EMBL" id="XBO39745.1"/>
    </source>
</evidence>
<evidence type="ECO:0000256" key="4">
    <source>
        <dbReference type="ARBA" id="ARBA00022989"/>
    </source>
</evidence>
<sequence>MDRRIASLIAPALATLVAFAILVGLGAWQIERMGAKHRLIARVEARMAAPPGPLPPEATWPTLSPKTADYERVRAVGRFLHDKEAHLNGFISGKGPGATLMGFFVLTPLQLADGAVVIVNRGFVPTELGDPAKRSQSQLPGEVTVTGVLRMAEKPGMFVPANDPAKNSWFSRDPAAIGKAYGLQRVAPFVIDADDAPMPGGWPKGGNTIVSFPDNHLQYAFTWFALALALLGVFGFWARQQWKGRPA</sequence>
<comment type="subcellular location">
    <subcellularLocation>
        <location evidence="6">Cell membrane</location>
        <topology evidence="6">Multi-pass membrane protein</topology>
    </subcellularLocation>
    <subcellularLocation>
        <location evidence="1">Membrane</location>
    </subcellularLocation>
</comment>
<comment type="caution">
    <text evidence="6">Lacks conserved residue(s) required for the propagation of feature annotation.</text>
</comment>